<dbReference type="PANTHER" id="PTHR43695">
    <property type="entry name" value="PUTATIVE (AFU_ORTHOLOGUE AFUA_2G17250)-RELATED"/>
    <property type="match status" value="1"/>
</dbReference>
<keyword evidence="2" id="KW-0378">Hydrolase</keyword>
<protein>
    <submittedName>
        <fullName evidence="7">Lysophospholipase</fullName>
    </submittedName>
</protein>
<evidence type="ECO:0000256" key="4">
    <source>
        <dbReference type="SAM" id="SignalP"/>
    </source>
</evidence>
<gene>
    <name evidence="6" type="ORF">C1707_09425</name>
    <name evidence="7" type="ORF">CFHF_15110</name>
</gene>
<dbReference type="Proteomes" id="UP000234483">
    <property type="component" value="Unassembled WGS sequence"/>
</dbReference>
<dbReference type="EMBL" id="PJRQ01000030">
    <property type="protein sequence ID" value="PLR12761.1"/>
    <property type="molecule type" value="Genomic_DNA"/>
</dbReference>
<evidence type="ECO:0000313" key="9">
    <source>
        <dbReference type="Proteomes" id="UP000281192"/>
    </source>
</evidence>
<dbReference type="Gene3D" id="3.40.50.1110">
    <property type="entry name" value="SGNH hydrolase"/>
    <property type="match status" value="1"/>
</dbReference>
<feature type="signal peptide" evidence="4">
    <location>
        <begin position="1"/>
        <end position="25"/>
    </location>
</feature>
<dbReference type="EMBL" id="CP026100">
    <property type="protein sequence ID" value="AYV46464.1"/>
    <property type="molecule type" value="Genomic_DNA"/>
</dbReference>
<dbReference type="PANTHER" id="PTHR43695:SF1">
    <property type="entry name" value="RHAMNOGALACTURONAN ACETYLESTERASE"/>
    <property type="match status" value="1"/>
</dbReference>
<evidence type="ECO:0000256" key="1">
    <source>
        <dbReference type="ARBA" id="ARBA00008668"/>
    </source>
</evidence>
<feature type="region of interest" description="Disordered" evidence="3">
    <location>
        <begin position="230"/>
        <end position="255"/>
    </location>
</feature>
<evidence type="ECO:0000313" key="8">
    <source>
        <dbReference type="Proteomes" id="UP000234483"/>
    </source>
</evidence>
<comment type="similarity">
    <text evidence="1">Belongs to the 'GDSL' lipolytic enzyme family.</text>
</comment>
<dbReference type="Proteomes" id="UP000281192">
    <property type="component" value="Chromosome"/>
</dbReference>
<evidence type="ECO:0000256" key="3">
    <source>
        <dbReference type="SAM" id="MobiDB-lite"/>
    </source>
</evidence>
<evidence type="ECO:0000313" key="6">
    <source>
        <dbReference type="EMBL" id="AYV46464.1"/>
    </source>
</evidence>
<dbReference type="AlphaFoldDB" id="A0A2N5CRY7"/>
<feature type="chain" id="PRO_5044577809" evidence="4">
    <location>
        <begin position="26"/>
        <end position="295"/>
    </location>
</feature>
<dbReference type="GO" id="GO:0016788">
    <property type="term" value="F:hydrolase activity, acting on ester bonds"/>
    <property type="evidence" value="ECO:0007669"/>
    <property type="project" value="UniProtKB-ARBA"/>
</dbReference>
<organism evidence="7 8">
    <name type="scientific">Caulobacter flavus</name>
    <dbReference type="NCBI Taxonomy" id="1679497"/>
    <lineage>
        <taxon>Bacteria</taxon>
        <taxon>Pseudomonadati</taxon>
        <taxon>Pseudomonadota</taxon>
        <taxon>Alphaproteobacteria</taxon>
        <taxon>Caulobacterales</taxon>
        <taxon>Caulobacteraceae</taxon>
        <taxon>Caulobacter</taxon>
    </lineage>
</organism>
<accession>A0A2N5CRY7</accession>
<sequence>MKNKTTAMLATLALLATAAPAAALAQPPGPVREREPRTDAPPIKPYKVILVGDSTTAVGSGWGSAFCDHHVKSSVACLNLGRGGRSTRSYRAEGSWDIALAEAKVPGYAATYVLIQFAHNDQSSKGERWTDLSTEFPANLRRFVEDVRAAGAQPVLLTPLTRREFAGGQLKNTLDVWSEEVRKVAAETKAPLVDLNRSSARIVQKLGPVDSMKLAQAEPIETEVAAAKAGTTLPPRAAEEARQPDAPVTETGPRGQQVRKFDYTHVGDTGAQVFSKLVADDLAAAVPGLRSQLVP</sequence>
<name>A0A2N5CRY7_9CAUL</name>
<dbReference type="InterPro" id="IPR013830">
    <property type="entry name" value="SGNH_hydro"/>
</dbReference>
<dbReference type="KEGG" id="cfh:C1707_09425"/>
<reference evidence="6 9" key="2">
    <citation type="submission" date="2018-01" db="EMBL/GenBank/DDBJ databases">
        <title>Complete genome sequence of Caulobacter flavus RHGG3.</title>
        <authorList>
            <person name="Yang E."/>
        </authorList>
    </citation>
    <scope>NUCLEOTIDE SEQUENCE [LARGE SCALE GENOMIC DNA]</scope>
    <source>
        <strain evidence="6 9">RHGG3</strain>
    </source>
</reference>
<evidence type="ECO:0000313" key="7">
    <source>
        <dbReference type="EMBL" id="PLR12761.1"/>
    </source>
</evidence>
<keyword evidence="4" id="KW-0732">Signal</keyword>
<evidence type="ECO:0000256" key="2">
    <source>
        <dbReference type="ARBA" id="ARBA00022801"/>
    </source>
</evidence>
<feature type="domain" description="SGNH hydrolase-type esterase" evidence="5">
    <location>
        <begin position="51"/>
        <end position="197"/>
    </location>
</feature>
<evidence type="ECO:0000259" key="5">
    <source>
        <dbReference type="Pfam" id="PF13472"/>
    </source>
</evidence>
<dbReference type="CDD" id="cd01821">
    <property type="entry name" value="Rhamnogalacturan_acetylesterase_like"/>
    <property type="match status" value="1"/>
</dbReference>
<keyword evidence="9" id="KW-1185">Reference proteome</keyword>
<dbReference type="RefSeq" id="WP_101713825.1">
    <property type="nucleotide sequence ID" value="NZ_CP026100.1"/>
</dbReference>
<dbReference type="InterPro" id="IPR036514">
    <property type="entry name" value="SGNH_hydro_sf"/>
</dbReference>
<dbReference type="OrthoDB" id="191551at2"/>
<proteinExistence type="inferred from homology"/>
<dbReference type="SUPFAM" id="SSF52266">
    <property type="entry name" value="SGNH hydrolase"/>
    <property type="match status" value="1"/>
</dbReference>
<reference evidence="7 8" key="1">
    <citation type="submission" date="2017-12" db="EMBL/GenBank/DDBJ databases">
        <title>The genome sequence of Caulobacter flavus CGMCC1 15093.</title>
        <authorList>
            <person name="Gao J."/>
            <person name="Mao X."/>
            <person name="Sun J."/>
        </authorList>
    </citation>
    <scope>NUCLEOTIDE SEQUENCE [LARGE SCALE GENOMIC DNA]</scope>
    <source>
        <strain evidence="7 8">CGMCC1 15093</strain>
    </source>
</reference>
<dbReference type="Pfam" id="PF13472">
    <property type="entry name" value="Lipase_GDSL_2"/>
    <property type="match status" value="1"/>
</dbReference>
<dbReference type="InterPro" id="IPR037459">
    <property type="entry name" value="RhgT-like"/>
</dbReference>